<evidence type="ECO:0000313" key="4">
    <source>
        <dbReference type="Proteomes" id="UP000185696"/>
    </source>
</evidence>
<comment type="caution">
    <text evidence="3">The sequence shown here is derived from an EMBL/GenBank/DDBJ whole genome shotgun (WGS) entry which is preliminary data.</text>
</comment>
<evidence type="ECO:0000256" key="1">
    <source>
        <dbReference type="ARBA" id="ARBA00023125"/>
    </source>
</evidence>
<dbReference type="PROSITE" id="PS50043">
    <property type="entry name" value="HTH_LUXR_2"/>
    <property type="match status" value="1"/>
</dbReference>
<dbReference type="GO" id="GO:0003677">
    <property type="term" value="F:DNA binding"/>
    <property type="evidence" value="ECO:0007669"/>
    <property type="project" value="UniProtKB-KW"/>
</dbReference>
<feature type="domain" description="HTH luxR-type" evidence="2">
    <location>
        <begin position="122"/>
        <end position="187"/>
    </location>
</feature>
<name>A0A7Z1AV47_9PSEU</name>
<dbReference type="PANTHER" id="PTHR43214:SF43">
    <property type="entry name" value="TWO-COMPONENT RESPONSE REGULATOR"/>
    <property type="match status" value="1"/>
</dbReference>
<dbReference type="SUPFAM" id="SSF46894">
    <property type="entry name" value="C-terminal effector domain of the bipartite response regulators"/>
    <property type="match status" value="1"/>
</dbReference>
<gene>
    <name evidence="3" type="ORF">BLA60_38875</name>
</gene>
<evidence type="ECO:0000313" key="3">
    <source>
        <dbReference type="EMBL" id="OLF04852.1"/>
    </source>
</evidence>
<dbReference type="InterPro" id="IPR016032">
    <property type="entry name" value="Sig_transdc_resp-reg_C-effctor"/>
</dbReference>
<protein>
    <recommendedName>
        <fullName evidence="2">HTH luxR-type domain-containing protein</fullName>
    </recommendedName>
</protein>
<dbReference type="InterPro" id="IPR000792">
    <property type="entry name" value="Tscrpt_reg_LuxR_C"/>
</dbReference>
<dbReference type="SMART" id="SM00421">
    <property type="entry name" value="HTH_LUXR"/>
    <property type="match status" value="1"/>
</dbReference>
<dbReference type="EMBL" id="MSIF01000037">
    <property type="protein sequence ID" value="OLF04852.1"/>
    <property type="molecule type" value="Genomic_DNA"/>
</dbReference>
<dbReference type="Proteomes" id="UP000185696">
    <property type="component" value="Unassembled WGS sequence"/>
</dbReference>
<dbReference type="Gene3D" id="3.40.50.2300">
    <property type="match status" value="1"/>
</dbReference>
<dbReference type="CDD" id="cd06170">
    <property type="entry name" value="LuxR_C_like"/>
    <property type="match status" value="1"/>
</dbReference>
<dbReference type="InterPro" id="IPR039420">
    <property type="entry name" value="WalR-like"/>
</dbReference>
<dbReference type="Pfam" id="PF00196">
    <property type="entry name" value="GerE"/>
    <property type="match status" value="1"/>
</dbReference>
<accession>A0A7Z1AV47</accession>
<dbReference type="GO" id="GO:0006355">
    <property type="term" value="P:regulation of DNA-templated transcription"/>
    <property type="evidence" value="ECO:0007669"/>
    <property type="project" value="InterPro"/>
</dbReference>
<keyword evidence="4" id="KW-1185">Reference proteome</keyword>
<evidence type="ECO:0000259" key="2">
    <source>
        <dbReference type="PROSITE" id="PS50043"/>
    </source>
</evidence>
<dbReference type="PANTHER" id="PTHR43214">
    <property type="entry name" value="TWO-COMPONENT RESPONSE REGULATOR"/>
    <property type="match status" value="1"/>
</dbReference>
<sequence>MRVCARVCPASREQVDRLLRHRDVVVTADLESDVDVLLVAGTTVEEAFALRPAGWPGARVVVLADTFSREGVREAVRAGATTLLRFATTSPGHLAAGLLTAREGGGQMPHDVLVRLLGGSGAAGRAPRLTRRHLSVLWLLAEGFDNAAVARSLTCSVHTVKNVVRELLVLLNARNRAHAVAEAVRLGLV</sequence>
<keyword evidence="1" id="KW-0238">DNA-binding</keyword>
<proteinExistence type="predicted"/>
<reference evidence="3 4" key="1">
    <citation type="submission" date="2016-12" db="EMBL/GenBank/DDBJ databases">
        <title>The draft genome sequence of Actinophytocola xinjiangensis.</title>
        <authorList>
            <person name="Wang W."/>
            <person name="Yuan L."/>
        </authorList>
    </citation>
    <scope>NUCLEOTIDE SEQUENCE [LARGE SCALE GENOMIC DNA]</scope>
    <source>
        <strain evidence="3 4">CGMCC 4.4663</strain>
    </source>
</reference>
<dbReference type="AlphaFoldDB" id="A0A7Z1AV47"/>
<organism evidence="3 4">
    <name type="scientific">Actinophytocola xinjiangensis</name>
    <dbReference type="NCBI Taxonomy" id="485602"/>
    <lineage>
        <taxon>Bacteria</taxon>
        <taxon>Bacillati</taxon>
        <taxon>Actinomycetota</taxon>
        <taxon>Actinomycetes</taxon>
        <taxon>Pseudonocardiales</taxon>
        <taxon>Pseudonocardiaceae</taxon>
    </lineage>
</organism>